<feature type="domain" description="Reverse transcriptase" evidence="3">
    <location>
        <begin position="58"/>
        <end position="327"/>
    </location>
</feature>
<dbReference type="Pfam" id="PF00078">
    <property type="entry name" value="RVT_1"/>
    <property type="match status" value="1"/>
</dbReference>
<dbReference type="SUPFAM" id="SSF56672">
    <property type="entry name" value="DNA/RNA polymerases"/>
    <property type="match status" value="1"/>
</dbReference>
<name>A0AAV1M5B8_9NEOP</name>
<gene>
    <name evidence="4" type="ORF">PARMNEM_LOCUS20127</name>
</gene>
<evidence type="ECO:0000259" key="3">
    <source>
        <dbReference type="PROSITE" id="PS50878"/>
    </source>
</evidence>
<dbReference type="EMBL" id="CAVLGL010000133">
    <property type="protein sequence ID" value="CAK1601504.1"/>
    <property type="molecule type" value="Genomic_DNA"/>
</dbReference>
<dbReference type="AlphaFoldDB" id="A0AAV1M5B8"/>
<keyword evidence="1" id="KW-0175">Coiled coil</keyword>
<organism evidence="4 5">
    <name type="scientific">Parnassius mnemosyne</name>
    <name type="common">clouded apollo</name>
    <dbReference type="NCBI Taxonomy" id="213953"/>
    <lineage>
        <taxon>Eukaryota</taxon>
        <taxon>Metazoa</taxon>
        <taxon>Ecdysozoa</taxon>
        <taxon>Arthropoda</taxon>
        <taxon>Hexapoda</taxon>
        <taxon>Insecta</taxon>
        <taxon>Pterygota</taxon>
        <taxon>Neoptera</taxon>
        <taxon>Endopterygota</taxon>
        <taxon>Lepidoptera</taxon>
        <taxon>Glossata</taxon>
        <taxon>Ditrysia</taxon>
        <taxon>Papilionoidea</taxon>
        <taxon>Papilionidae</taxon>
        <taxon>Parnassiinae</taxon>
        <taxon>Parnassini</taxon>
        <taxon>Parnassius</taxon>
        <taxon>Driopa</taxon>
    </lineage>
</organism>
<keyword evidence="5" id="KW-1185">Reference proteome</keyword>
<evidence type="ECO:0000313" key="4">
    <source>
        <dbReference type="EMBL" id="CAK1601504.1"/>
    </source>
</evidence>
<proteinExistence type="predicted"/>
<accession>A0AAV1M5B8</accession>
<reference evidence="4 5" key="1">
    <citation type="submission" date="2023-11" db="EMBL/GenBank/DDBJ databases">
        <authorList>
            <person name="Hedman E."/>
            <person name="Englund M."/>
            <person name="Stromberg M."/>
            <person name="Nyberg Akerstrom W."/>
            <person name="Nylinder S."/>
            <person name="Jareborg N."/>
            <person name="Kallberg Y."/>
            <person name="Kronander E."/>
        </authorList>
    </citation>
    <scope>NUCLEOTIDE SEQUENCE [LARGE SCALE GENOMIC DNA]</scope>
</reference>
<dbReference type="PANTHER" id="PTHR33481:SF1">
    <property type="entry name" value="ENDONUCLEASE_EXONUCLEASE_PHOSPHATASE DOMAIN-CONTAINING PROTEIN-RELATED"/>
    <property type="match status" value="1"/>
</dbReference>
<dbReference type="InterPro" id="IPR000477">
    <property type="entry name" value="RT_dom"/>
</dbReference>
<comment type="caution">
    <text evidence="4">The sequence shown here is derived from an EMBL/GenBank/DDBJ whole genome shotgun (WGS) entry which is preliminary data.</text>
</comment>
<feature type="region of interest" description="Disordered" evidence="2">
    <location>
        <begin position="514"/>
        <end position="544"/>
    </location>
</feature>
<evidence type="ECO:0000313" key="5">
    <source>
        <dbReference type="Proteomes" id="UP001314205"/>
    </source>
</evidence>
<dbReference type="PROSITE" id="PS50878">
    <property type="entry name" value="RT_POL"/>
    <property type="match status" value="1"/>
</dbReference>
<sequence length="1248" mass="141326">MEISPETTSDPLFTTEEILDCLKVMNPNKSPGPDHLTSDICLMFAKLYPSMVTSIMNRCLELKYFPKIWKKAYIKIIPKPNKSDYYDTAAYRPIGLINVFGKLLEKLIIQRITHHINSNNFACNNQYGFKEQTSTVHALKKVIDTVKQSKSNNEHVIAISLDIQAAFNNAWWPLIFKRLHKINCPKNLYDIMLSYVQDRKAQIDFADSSATKTLTRGCIQGSVCGPTCWNLILDELLECKLPGGCHIQAFADDVTLIVHDKNLEVLQNKTNQALEMITNWGFNTKLTFGPQKTQAIAFTRKAEKSIIKINNHPVHFKNTIKLLGIIIDKKLNFTQHIKSVIDKAQNIYQKLIRFVRPTWGLHGDNIDTIYKQVIEPIICYASSIWHDAIKFECVRKKLLSLQRGFAIKIVRGFRTLSTAASISLANLIPLPAKILETAEIESTRITGISKFLPQDITLDGPAQPSTIIHPANRVKINFNIASKYEHIVEHVPPDIYQIYTDGILRDRISEEEKKMYKPTSGASSVSSIKTRSSTKSARTTAGSATLRKKVLMQNANTTVKEIGDDDTTFETAQAPSESSPNSEALNIEGKYPIGKLEMTEQDSDDNSSLAMDMEAELQVLGICKPALRTDDEWSDADSVASVHSKRSSILPPAYKKAGISMDLATQRANEFLQSGKEALEKAGNMKKECKIEVHECLQGLYEVALSLSDSRSRHRLALEQERCRAAKELVRVERAHTKQIAELQSTFYQKLKEAHESIRETFKSAEAIRSWLNYEMDEPIKSIQNIQLELRGLATTTVPSKAALEFTHEQPAVTTETLMLLSGQIKEISEEINNLINKIDTLESRPIDIEQKLSPIKEQNTELIHRMDGFAENLHQTKEMVQNLPTKVQINTIPMEEQKKELRDAFTPLIELINRSNNQIEDLKECITAQMVCQGNSGIGTELALAEIKEKINDMYNRQSVDTQTLENKNFERYGQGNNKPQTTVDNKATRTRSYAEAVIQPKYSVILESIDPRNSSHDIITQVKNDVDLIELGVRVNKITKLKNQKVIINCDSSEDRAILKTAIRDTCKKLTVSTLPAKNPQLRLIGVATDLDDTKLIKAVIKQNVKLLLDLEDEQKTIKVLRRTKSRIRELTNVIVETTPQMWAKLKEQKLRLGYQVVSCVDQSPVTQCYRCLGFNHTAKECKNEQRCGYCSETHDTRECRNINQAQKCCNCIDSQKTTLPHPAYSHECPEWSKWDKIARSSVTYC</sequence>
<feature type="compositionally biased region" description="Low complexity" evidence="2">
    <location>
        <begin position="522"/>
        <end position="544"/>
    </location>
</feature>
<evidence type="ECO:0000256" key="1">
    <source>
        <dbReference type="SAM" id="Coils"/>
    </source>
</evidence>
<dbReference type="GO" id="GO:0071897">
    <property type="term" value="P:DNA biosynthetic process"/>
    <property type="evidence" value="ECO:0007669"/>
    <property type="project" value="UniProtKB-ARBA"/>
</dbReference>
<protein>
    <recommendedName>
        <fullName evidence="3">Reverse transcriptase domain-containing protein</fullName>
    </recommendedName>
</protein>
<dbReference type="Proteomes" id="UP001314205">
    <property type="component" value="Unassembled WGS sequence"/>
</dbReference>
<evidence type="ECO:0000256" key="2">
    <source>
        <dbReference type="SAM" id="MobiDB-lite"/>
    </source>
</evidence>
<dbReference type="InterPro" id="IPR043502">
    <property type="entry name" value="DNA/RNA_pol_sf"/>
</dbReference>
<dbReference type="PANTHER" id="PTHR33481">
    <property type="entry name" value="REVERSE TRANSCRIPTASE"/>
    <property type="match status" value="1"/>
</dbReference>
<feature type="coiled-coil region" evidence="1">
    <location>
        <begin position="818"/>
        <end position="845"/>
    </location>
</feature>
<dbReference type="CDD" id="cd01650">
    <property type="entry name" value="RT_nLTR_like"/>
    <property type="match status" value="1"/>
</dbReference>